<keyword evidence="1" id="KW-0472">Membrane</keyword>
<feature type="domain" description="Inner membrane protein YgaP-like transmembrane" evidence="2">
    <location>
        <begin position="1"/>
        <end position="61"/>
    </location>
</feature>
<dbReference type="Pfam" id="PF11127">
    <property type="entry name" value="YgaP-like_TM"/>
    <property type="match status" value="1"/>
</dbReference>
<accession>A0A8H2JMV6</accession>
<evidence type="ECO:0000313" key="4">
    <source>
        <dbReference type="Proteomes" id="UP000307702"/>
    </source>
</evidence>
<feature type="transmembrane region" description="Helical" evidence="1">
    <location>
        <begin position="41"/>
        <end position="59"/>
    </location>
</feature>
<comment type="caution">
    <text evidence="3">The sequence shown here is derived from an EMBL/GenBank/DDBJ whole genome shotgun (WGS) entry which is preliminary data.</text>
</comment>
<keyword evidence="4" id="KW-1185">Reference proteome</keyword>
<name>A0A8H2JMV6_9GAMM</name>
<evidence type="ECO:0000259" key="2">
    <source>
        <dbReference type="Pfam" id="PF11127"/>
    </source>
</evidence>
<sequence length="68" mass="7110">MKKNEGALDRTLRVIIGLALIGLAITETVGVWGYIGVVPLLTGAVGLCPLYSLLGINSCPVTNAESKR</sequence>
<keyword evidence="1" id="KW-0812">Transmembrane</keyword>
<dbReference type="Proteomes" id="UP000307702">
    <property type="component" value="Unassembled WGS sequence"/>
</dbReference>
<feature type="transmembrane region" description="Helical" evidence="1">
    <location>
        <begin position="12"/>
        <end position="35"/>
    </location>
</feature>
<dbReference type="EMBL" id="SZVP01000014">
    <property type="protein sequence ID" value="TMM43281.1"/>
    <property type="molecule type" value="Genomic_DNA"/>
</dbReference>
<protein>
    <submittedName>
        <fullName evidence="3">DUF2892 domain-containing protein</fullName>
    </submittedName>
</protein>
<dbReference type="OrthoDB" id="9804804at2"/>
<gene>
    <name evidence="3" type="ORF">FCS21_12960</name>
</gene>
<evidence type="ECO:0000256" key="1">
    <source>
        <dbReference type="SAM" id="Phobius"/>
    </source>
</evidence>
<dbReference type="RefSeq" id="WP_138623971.1">
    <property type="nucleotide sequence ID" value="NZ_SZVP01000014.1"/>
</dbReference>
<keyword evidence="1" id="KW-1133">Transmembrane helix</keyword>
<dbReference type="InterPro" id="IPR021309">
    <property type="entry name" value="YgaP-like_TM"/>
</dbReference>
<dbReference type="AlphaFoldDB" id="A0A8H2JMV6"/>
<organism evidence="3 4">
    <name type="scientific">Colwellia ponticola</name>
    <dbReference type="NCBI Taxonomy" id="2304625"/>
    <lineage>
        <taxon>Bacteria</taxon>
        <taxon>Pseudomonadati</taxon>
        <taxon>Pseudomonadota</taxon>
        <taxon>Gammaproteobacteria</taxon>
        <taxon>Alteromonadales</taxon>
        <taxon>Colwelliaceae</taxon>
        <taxon>Colwellia</taxon>
    </lineage>
</organism>
<reference evidence="3 4" key="1">
    <citation type="submission" date="2019-05" db="EMBL/GenBank/DDBJ databases">
        <title>Colwellia ponticola sp. nov., isolated from seawater.</title>
        <authorList>
            <person name="Yoon J.-H."/>
        </authorList>
    </citation>
    <scope>NUCLEOTIDE SEQUENCE [LARGE SCALE GENOMIC DNA]</scope>
    <source>
        <strain evidence="3 4">OISW-25</strain>
    </source>
</reference>
<proteinExistence type="predicted"/>
<evidence type="ECO:0000313" key="3">
    <source>
        <dbReference type="EMBL" id="TMM43281.1"/>
    </source>
</evidence>